<feature type="region of interest" description="Disordered" evidence="1">
    <location>
        <begin position="192"/>
        <end position="243"/>
    </location>
</feature>
<dbReference type="EMBL" id="BLXT01005870">
    <property type="protein sequence ID" value="GFO26797.1"/>
    <property type="molecule type" value="Genomic_DNA"/>
</dbReference>
<feature type="compositionally biased region" description="Low complexity" evidence="1">
    <location>
        <begin position="207"/>
        <end position="216"/>
    </location>
</feature>
<evidence type="ECO:0000313" key="2">
    <source>
        <dbReference type="EMBL" id="GFO26797.1"/>
    </source>
</evidence>
<comment type="caution">
    <text evidence="2">The sequence shown here is derived from an EMBL/GenBank/DDBJ whole genome shotgun (WGS) entry which is preliminary data.</text>
</comment>
<dbReference type="Proteomes" id="UP000735302">
    <property type="component" value="Unassembled WGS sequence"/>
</dbReference>
<organism evidence="2 3">
    <name type="scientific">Plakobranchus ocellatus</name>
    <dbReference type="NCBI Taxonomy" id="259542"/>
    <lineage>
        <taxon>Eukaryota</taxon>
        <taxon>Metazoa</taxon>
        <taxon>Spiralia</taxon>
        <taxon>Lophotrochozoa</taxon>
        <taxon>Mollusca</taxon>
        <taxon>Gastropoda</taxon>
        <taxon>Heterobranchia</taxon>
        <taxon>Euthyneura</taxon>
        <taxon>Panpulmonata</taxon>
        <taxon>Sacoglossa</taxon>
        <taxon>Placobranchoidea</taxon>
        <taxon>Plakobranchidae</taxon>
        <taxon>Plakobranchus</taxon>
    </lineage>
</organism>
<keyword evidence="3" id="KW-1185">Reference proteome</keyword>
<feature type="compositionally biased region" description="Basic and acidic residues" evidence="1">
    <location>
        <begin position="9"/>
        <end position="22"/>
    </location>
</feature>
<accession>A0AAV4C5Y6</accession>
<name>A0AAV4C5Y6_9GAST</name>
<evidence type="ECO:0000256" key="1">
    <source>
        <dbReference type="SAM" id="MobiDB-lite"/>
    </source>
</evidence>
<feature type="region of interest" description="Disordered" evidence="1">
    <location>
        <begin position="1"/>
        <end position="22"/>
    </location>
</feature>
<evidence type="ECO:0000313" key="3">
    <source>
        <dbReference type="Proteomes" id="UP000735302"/>
    </source>
</evidence>
<feature type="compositionally biased region" description="Basic and acidic residues" evidence="1">
    <location>
        <begin position="219"/>
        <end position="243"/>
    </location>
</feature>
<protein>
    <submittedName>
        <fullName evidence="2">Uncharacterized protein</fullName>
    </submittedName>
</protein>
<reference evidence="2 3" key="1">
    <citation type="journal article" date="2021" name="Elife">
        <title>Chloroplast acquisition without the gene transfer in kleptoplastic sea slugs, Plakobranchus ocellatus.</title>
        <authorList>
            <person name="Maeda T."/>
            <person name="Takahashi S."/>
            <person name="Yoshida T."/>
            <person name="Shimamura S."/>
            <person name="Takaki Y."/>
            <person name="Nagai Y."/>
            <person name="Toyoda A."/>
            <person name="Suzuki Y."/>
            <person name="Arimoto A."/>
            <person name="Ishii H."/>
            <person name="Satoh N."/>
            <person name="Nishiyama T."/>
            <person name="Hasebe M."/>
            <person name="Maruyama T."/>
            <person name="Minagawa J."/>
            <person name="Obokata J."/>
            <person name="Shigenobu S."/>
        </authorList>
    </citation>
    <scope>NUCLEOTIDE SEQUENCE [LARGE SCALE GENOMIC DNA]</scope>
</reference>
<gene>
    <name evidence="2" type="ORF">PoB_005330200</name>
</gene>
<proteinExistence type="predicted"/>
<feature type="non-terminal residue" evidence="2">
    <location>
        <position position="243"/>
    </location>
</feature>
<sequence length="243" mass="27604">MDETEEESETVRERTEAFGSERKLDSQTLEILMPEHMAALKVMSILMTGSNSRESDPYRSHGSYKSSLNSKRSHQWSSVDQTGQIWLQQKSVHSFLVQQSIATLDMSERAHIGWDRAFLVKEKIYLYKSTIMVVKSERNLALEREPPINFEVTNSLKIVILPLESVTASFKSSSRGARYLIVSVLSKDPLQSHKESNIKPDIPPESSPSSSWSTMSQKQARDHLRIEGDDNWGVHEGKVEARP</sequence>
<dbReference type="AlphaFoldDB" id="A0AAV4C5Y6"/>